<proteinExistence type="predicted"/>
<sequence>MLAFRPCSPNGHATMFGTKVWDAAPGGVALGPWTLKKKERDIMTNTEILELTEVFESVYLSGSNNAVLSERVEQIVKHGRDAAHDDNHIQLELARAAEAILREYAYGSAGFEAWPWQTDGKDKTMFDHIVAKKSFDQLAVAGALILAEMDRLDRIAKKTRRDAED</sequence>
<reference evidence="1" key="1">
    <citation type="journal article" date="2015" name="Nature">
        <title>Complex archaea that bridge the gap between prokaryotes and eukaryotes.</title>
        <authorList>
            <person name="Spang A."/>
            <person name="Saw J.H."/>
            <person name="Jorgensen S.L."/>
            <person name="Zaremba-Niedzwiedzka K."/>
            <person name="Martijn J."/>
            <person name="Lind A.E."/>
            <person name="van Eijk R."/>
            <person name="Schleper C."/>
            <person name="Guy L."/>
            <person name="Ettema T.J."/>
        </authorList>
    </citation>
    <scope>NUCLEOTIDE SEQUENCE</scope>
</reference>
<accession>A0A0F9S6F8</accession>
<protein>
    <submittedName>
        <fullName evidence="1">Uncharacterized protein</fullName>
    </submittedName>
</protein>
<dbReference type="AlphaFoldDB" id="A0A0F9S6F8"/>
<evidence type="ECO:0000313" key="1">
    <source>
        <dbReference type="EMBL" id="KKN24893.1"/>
    </source>
</evidence>
<name>A0A0F9S6F8_9ZZZZ</name>
<organism evidence="1">
    <name type="scientific">marine sediment metagenome</name>
    <dbReference type="NCBI Taxonomy" id="412755"/>
    <lineage>
        <taxon>unclassified sequences</taxon>
        <taxon>metagenomes</taxon>
        <taxon>ecological metagenomes</taxon>
    </lineage>
</organism>
<dbReference type="EMBL" id="LAZR01002848">
    <property type="protein sequence ID" value="KKN24893.1"/>
    <property type="molecule type" value="Genomic_DNA"/>
</dbReference>
<gene>
    <name evidence="1" type="ORF">LCGC14_0890430</name>
</gene>
<comment type="caution">
    <text evidence="1">The sequence shown here is derived from an EMBL/GenBank/DDBJ whole genome shotgun (WGS) entry which is preliminary data.</text>
</comment>